<reference evidence="1" key="1">
    <citation type="submission" date="2021-03" db="EMBL/GenBank/DDBJ databases">
        <title>Genomic Encyclopedia of Type Strains, Phase IV (KMG-IV): sequencing the most valuable type-strain genomes for metagenomic binning, comparative biology and taxonomic classification.</title>
        <authorList>
            <person name="Goeker M."/>
        </authorList>
    </citation>
    <scope>NUCLEOTIDE SEQUENCE</scope>
    <source>
        <strain evidence="1">DSM 18131</strain>
    </source>
</reference>
<evidence type="ECO:0000313" key="1">
    <source>
        <dbReference type="EMBL" id="MBP1874845.1"/>
    </source>
</evidence>
<keyword evidence="2" id="KW-1185">Reference proteome</keyword>
<evidence type="ECO:0000313" key="2">
    <source>
        <dbReference type="Proteomes" id="UP000823773"/>
    </source>
</evidence>
<proteinExistence type="predicted"/>
<comment type="caution">
    <text evidence="1">The sequence shown here is derived from an EMBL/GenBank/DDBJ whole genome shotgun (WGS) entry which is preliminary data.</text>
</comment>
<name>A0ACC5T167_ENSAD</name>
<protein>
    <submittedName>
        <fullName evidence="1">Uncharacterized protein</fullName>
    </submittedName>
</protein>
<dbReference type="EMBL" id="JAGGJR010000008">
    <property type="protein sequence ID" value="MBP1874845.1"/>
    <property type="molecule type" value="Genomic_DNA"/>
</dbReference>
<accession>A0ACC5T167</accession>
<sequence>MHTLPSLTGHHLSPSELSVVRRVFEATCLKTRLQERGIRADRLARFIMDELRFGNTDESSLLECALWHETRRIPSAAKSHSIVDIRTARTREGRDPGQTVKTGAPHHRDTR</sequence>
<organism evidence="1 2">
    <name type="scientific">Ensifer adhaerens</name>
    <name type="common">Sinorhizobium morelense</name>
    <dbReference type="NCBI Taxonomy" id="106592"/>
    <lineage>
        <taxon>Bacteria</taxon>
        <taxon>Pseudomonadati</taxon>
        <taxon>Pseudomonadota</taxon>
        <taxon>Alphaproteobacteria</taxon>
        <taxon>Hyphomicrobiales</taxon>
        <taxon>Rhizobiaceae</taxon>
        <taxon>Sinorhizobium/Ensifer group</taxon>
        <taxon>Ensifer</taxon>
    </lineage>
</organism>
<gene>
    <name evidence="1" type="ORF">J2Z19_004578</name>
</gene>
<dbReference type="Proteomes" id="UP000823773">
    <property type="component" value="Unassembled WGS sequence"/>
</dbReference>